<organism evidence="8 9">
    <name type="scientific">Parathielavia hyrcaniae</name>
    <dbReference type="NCBI Taxonomy" id="113614"/>
    <lineage>
        <taxon>Eukaryota</taxon>
        <taxon>Fungi</taxon>
        <taxon>Dikarya</taxon>
        <taxon>Ascomycota</taxon>
        <taxon>Pezizomycotina</taxon>
        <taxon>Sordariomycetes</taxon>
        <taxon>Sordariomycetidae</taxon>
        <taxon>Sordariales</taxon>
        <taxon>Chaetomiaceae</taxon>
        <taxon>Parathielavia</taxon>
    </lineage>
</organism>
<evidence type="ECO:0000256" key="4">
    <source>
        <dbReference type="ARBA" id="ARBA00022786"/>
    </source>
</evidence>
<dbReference type="Proteomes" id="UP001305647">
    <property type="component" value="Unassembled WGS sequence"/>
</dbReference>
<evidence type="ECO:0000259" key="7">
    <source>
        <dbReference type="PROSITE" id="PS50089"/>
    </source>
</evidence>
<keyword evidence="5" id="KW-0862">Zinc</keyword>
<dbReference type="InterPro" id="IPR024766">
    <property type="entry name" value="Znf_RING_H2"/>
</dbReference>
<dbReference type="PROSITE" id="PS50089">
    <property type="entry name" value="ZF_RING_2"/>
    <property type="match status" value="1"/>
</dbReference>
<dbReference type="GO" id="GO:0008270">
    <property type="term" value="F:zinc ion binding"/>
    <property type="evidence" value="ECO:0007669"/>
    <property type="project" value="UniProtKB-KW"/>
</dbReference>
<feature type="domain" description="RING-type" evidence="7">
    <location>
        <begin position="28"/>
        <end position="78"/>
    </location>
</feature>
<dbReference type="SUPFAM" id="SSF57850">
    <property type="entry name" value="RING/U-box"/>
    <property type="match status" value="1"/>
</dbReference>
<keyword evidence="9" id="KW-1185">Reference proteome</keyword>
<reference evidence="8" key="1">
    <citation type="journal article" date="2023" name="Mol. Phylogenet. Evol.">
        <title>Genome-scale phylogeny and comparative genomics of the fungal order Sordariales.</title>
        <authorList>
            <person name="Hensen N."/>
            <person name="Bonometti L."/>
            <person name="Westerberg I."/>
            <person name="Brannstrom I.O."/>
            <person name="Guillou S."/>
            <person name="Cros-Aarteil S."/>
            <person name="Calhoun S."/>
            <person name="Haridas S."/>
            <person name="Kuo A."/>
            <person name="Mondo S."/>
            <person name="Pangilinan J."/>
            <person name="Riley R."/>
            <person name="LaButti K."/>
            <person name="Andreopoulos B."/>
            <person name="Lipzen A."/>
            <person name="Chen C."/>
            <person name="Yan M."/>
            <person name="Daum C."/>
            <person name="Ng V."/>
            <person name="Clum A."/>
            <person name="Steindorff A."/>
            <person name="Ohm R.A."/>
            <person name="Martin F."/>
            <person name="Silar P."/>
            <person name="Natvig D.O."/>
            <person name="Lalanne C."/>
            <person name="Gautier V."/>
            <person name="Ament-Velasquez S.L."/>
            <person name="Kruys A."/>
            <person name="Hutchinson M.I."/>
            <person name="Powell A.J."/>
            <person name="Barry K."/>
            <person name="Miller A.N."/>
            <person name="Grigoriev I.V."/>
            <person name="Debuchy R."/>
            <person name="Gladieux P."/>
            <person name="Hiltunen Thoren M."/>
            <person name="Johannesson H."/>
        </authorList>
    </citation>
    <scope>NUCLEOTIDE SEQUENCE</scope>
    <source>
        <strain evidence="8">CBS 757.83</strain>
    </source>
</reference>
<dbReference type="AlphaFoldDB" id="A0AAN6QAI9"/>
<evidence type="ECO:0000256" key="6">
    <source>
        <dbReference type="PROSITE-ProRule" id="PRU00175"/>
    </source>
</evidence>
<dbReference type="EMBL" id="MU863628">
    <property type="protein sequence ID" value="KAK4103687.1"/>
    <property type="molecule type" value="Genomic_DNA"/>
</dbReference>
<keyword evidence="3 6" id="KW-0863">Zinc-finger</keyword>
<keyword evidence="4" id="KW-0833">Ubl conjugation pathway</keyword>
<gene>
    <name evidence="8" type="ORF">N658DRAFT_505346</name>
</gene>
<protein>
    <recommendedName>
        <fullName evidence="7">RING-type domain-containing protein</fullName>
    </recommendedName>
</protein>
<dbReference type="SMART" id="SM00184">
    <property type="entry name" value="RING"/>
    <property type="match status" value="1"/>
</dbReference>
<evidence type="ECO:0000313" key="8">
    <source>
        <dbReference type="EMBL" id="KAK4103687.1"/>
    </source>
</evidence>
<reference evidence="8" key="2">
    <citation type="submission" date="2023-05" db="EMBL/GenBank/DDBJ databases">
        <authorList>
            <consortium name="Lawrence Berkeley National Laboratory"/>
            <person name="Steindorff A."/>
            <person name="Hensen N."/>
            <person name="Bonometti L."/>
            <person name="Westerberg I."/>
            <person name="Brannstrom I.O."/>
            <person name="Guillou S."/>
            <person name="Cros-Aarteil S."/>
            <person name="Calhoun S."/>
            <person name="Haridas S."/>
            <person name="Kuo A."/>
            <person name="Mondo S."/>
            <person name="Pangilinan J."/>
            <person name="Riley R."/>
            <person name="Labutti K."/>
            <person name="Andreopoulos B."/>
            <person name="Lipzen A."/>
            <person name="Chen C."/>
            <person name="Yanf M."/>
            <person name="Daum C."/>
            <person name="Ng V."/>
            <person name="Clum A."/>
            <person name="Ohm R."/>
            <person name="Martin F."/>
            <person name="Silar P."/>
            <person name="Natvig D."/>
            <person name="Lalanne C."/>
            <person name="Gautier V."/>
            <person name="Ament-Velasquez S.L."/>
            <person name="Kruys A."/>
            <person name="Hutchinson M.I."/>
            <person name="Powell A.J."/>
            <person name="Barry K."/>
            <person name="Miller A.N."/>
            <person name="Grigoriev I.V."/>
            <person name="Debuchy R."/>
            <person name="Gladieux P."/>
            <person name="Thoren M.H."/>
            <person name="Johannesson H."/>
        </authorList>
    </citation>
    <scope>NUCLEOTIDE SEQUENCE</scope>
    <source>
        <strain evidence="8">CBS 757.83</strain>
    </source>
</reference>
<keyword evidence="2" id="KW-0479">Metal-binding</keyword>
<dbReference type="Pfam" id="PF12678">
    <property type="entry name" value="zf-rbx1"/>
    <property type="match status" value="1"/>
</dbReference>
<dbReference type="InterPro" id="IPR001841">
    <property type="entry name" value="Znf_RING"/>
</dbReference>
<evidence type="ECO:0000256" key="2">
    <source>
        <dbReference type="ARBA" id="ARBA00022723"/>
    </source>
</evidence>
<accession>A0AAN6QAI9</accession>
<sequence length="181" mass="20570">MPSQTSYYIADPKYTFLFGPTPNDDLTCAICTQSPLTLPWSREPSRDSDPSLLPCGHVFGHRCLQIWLKTNDTCPACRFRLRYDLCKHPIRPRRLTREGLLLVPPTVPDGGAVGDQCGRCQARTDQIVIFELCAPLAERYYELRTTHERTGSEADRTKMVYAKGQLDKVMQALVPPGERQW</sequence>
<comment type="caution">
    <text evidence="8">The sequence shown here is derived from an EMBL/GenBank/DDBJ whole genome shotgun (WGS) entry which is preliminary data.</text>
</comment>
<evidence type="ECO:0000256" key="5">
    <source>
        <dbReference type="ARBA" id="ARBA00022833"/>
    </source>
</evidence>
<proteinExistence type="predicted"/>
<evidence type="ECO:0000313" key="9">
    <source>
        <dbReference type="Proteomes" id="UP001305647"/>
    </source>
</evidence>
<dbReference type="InterPro" id="IPR013083">
    <property type="entry name" value="Znf_RING/FYVE/PHD"/>
</dbReference>
<evidence type="ECO:0000256" key="1">
    <source>
        <dbReference type="ARBA" id="ARBA00004906"/>
    </source>
</evidence>
<comment type="pathway">
    <text evidence="1">Protein modification; protein ubiquitination.</text>
</comment>
<name>A0AAN6QAI9_9PEZI</name>
<evidence type="ECO:0000256" key="3">
    <source>
        <dbReference type="ARBA" id="ARBA00022771"/>
    </source>
</evidence>
<dbReference type="GO" id="GO:0051603">
    <property type="term" value="P:proteolysis involved in protein catabolic process"/>
    <property type="evidence" value="ECO:0007669"/>
    <property type="project" value="UniProtKB-ARBA"/>
</dbReference>
<dbReference type="Gene3D" id="3.30.40.10">
    <property type="entry name" value="Zinc/RING finger domain, C3HC4 (zinc finger)"/>
    <property type="match status" value="1"/>
</dbReference>